<feature type="region of interest" description="Disordered" evidence="1">
    <location>
        <begin position="83"/>
        <end position="111"/>
    </location>
</feature>
<dbReference type="Proteomes" id="UP000824890">
    <property type="component" value="Unassembled WGS sequence"/>
</dbReference>
<evidence type="ECO:0000256" key="1">
    <source>
        <dbReference type="SAM" id="MobiDB-lite"/>
    </source>
</evidence>
<evidence type="ECO:0000313" key="3">
    <source>
        <dbReference type="Proteomes" id="UP000824890"/>
    </source>
</evidence>
<dbReference type="EMBL" id="JAGKQM010000851">
    <property type="protein sequence ID" value="KAH0853117.1"/>
    <property type="molecule type" value="Genomic_DNA"/>
</dbReference>
<sequence>RATGSIYLPLVDSNRRDQPLLGLSEKKVFYGWNIALAAVELVSSGYGRPGPPSLGRILLGQVGYLINGRFPFILRQEKSLGLEDGGRSQTRGQGPGTQRQGPGPGAGTRKTEAGVISSWNIFPQHKVLGDFCVQVIRAQHYRMIGRRRLVVVVLSPASVVDKPGDPALRVVPYGYGLCLSSSKKGRSLGMNRLSVVKMQGHMGLQLMVSTPGELGALICFDDHGVFLSVCWRSWSGPILALAAVELVSSGSSDVLEYFLFLLDLGIILLAQAGYLINGRFPFILRQEKSLGLEDGGRNQTRGQRPGTQRQEPGPWGQGPGRRKEAGVISSWNIFPQQFAPYFLASCLKAENNMTFFVGLYKFHRSITLPCRSFSDALALDETLPPWWGSAGVGRKFDGEAGNIGIKVMLLIIPQLYSASAQAGQSGSTNRLEECMGQYPGIMRGRILAKLRIRRTKRLNKTRRPKLRILILDSTGLACASQACKGCNGLSGGSPCRFPCCLLASSLDCTLTLAEGTFSMFVLVLGDNLVDSWYRSRSPGHVSHNQCWDDLASCFHGTQRILGMLSQILEVRGCNRRLYRLSSRNPEAGWTLVKEPVAFMDLSPGTLRIFVREPDGCMDLQGDLPIYLFDSKSSSSGRLSLIARLFGAVSSFASSSYPLGSLKDGTRCARLVNLEY</sequence>
<reference evidence="2 3" key="1">
    <citation type="submission" date="2021-05" db="EMBL/GenBank/DDBJ databases">
        <title>Genome Assembly of Synthetic Allotetraploid Brassica napus Reveals Homoeologous Exchanges between Subgenomes.</title>
        <authorList>
            <person name="Davis J.T."/>
        </authorList>
    </citation>
    <scope>NUCLEOTIDE SEQUENCE [LARGE SCALE GENOMIC DNA]</scope>
    <source>
        <strain evidence="3">cv. Da-Ae</strain>
        <tissue evidence="2">Seedling</tissue>
    </source>
</reference>
<feature type="region of interest" description="Disordered" evidence="1">
    <location>
        <begin position="293"/>
        <end position="323"/>
    </location>
</feature>
<name>A0ABQ7XAY7_BRANA</name>
<feature type="non-terminal residue" evidence="2">
    <location>
        <position position="675"/>
    </location>
</feature>
<keyword evidence="3" id="KW-1185">Reference proteome</keyword>
<feature type="compositionally biased region" description="Low complexity" evidence="1">
    <location>
        <begin position="87"/>
        <end position="101"/>
    </location>
</feature>
<protein>
    <submittedName>
        <fullName evidence="2">Uncharacterized protein</fullName>
    </submittedName>
</protein>
<organism evidence="2 3">
    <name type="scientific">Brassica napus</name>
    <name type="common">Rape</name>
    <dbReference type="NCBI Taxonomy" id="3708"/>
    <lineage>
        <taxon>Eukaryota</taxon>
        <taxon>Viridiplantae</taxon>
        <taxon>Streptophyta</taxon>
        <taxon>Embryophyta</taxon>
        <taxon>Tracheophyta</taxon>
        <taxon>Spermatophyta</taxon>
        <taxon>Magnoliopsida</taxon>
        <taxon>eudicotyledons</taxon>
        <taxon>Gunneridae</taxon>
        <taxon>Pentapetalae</taxon>
        <taxon>rosids</taxon>
        <taxon>malvids</taxon>
        <taxon>Brassicales</taxon>
        <taxon>Brassicaceae</taxon>
        <taxon>Brassiceae</taxon>
        <taxon>Brassica</taxon>
    </lineage>
</organism>
<feature type="non-terminal residue" evidence="2">
    <location>
        <position position="1"/>
    </location>
</feature>
<proteinExistence type="predicted"/>
<accession>A0ABQ7XAY7</accession>
<feature type="compositionally biased region" description="Low complexity" evidence="1">
    <location>
        <begin position="297"/>
        <end position="310"/>
    </location>
</feature>
<gene>
    <name evidence="2" type="ORF">HID58_093446</name>
</gene>
<evidence type="ECO:0000313" key="2">
    <source>
        <dbReference type="EMBL" id="KAH0853117.1"/>
    </source>
</evidence>
<comment type="caution">
    <text evidence="2">The sequence shown here is derived from an EMBL/GenBank/DDBJ whole genome shotgun (WGS) entry which is preliminary data.</text>
</comment>